<evidence type="ECO:0000256" key="3">
    <source>
        <dbReference type="ARBA" id="ARBA00022722"/>
    </source>
</evidence>
<dbReference type="CDD" id="cd00303">
    <property type="entry name" value="retropepsin_like"/>
    <property type="match status" value="1"/>
</dbReference>
<dbReference type="Gene3D" id="3.10.10.10">
    <property type="entry name" value="HIV Type 1 Reverse Transcriptase, subunit A, domain 1"/>
    <property type="match status" value="1"/>
</dbReference>
<evidence type="ECO:0008006" key="10">
    <source>
        <dbReference type="Google" id="ProtNLM"/>
    </source>
</evidence>
<dbReference type="InterPro" id="IPR043502">
    <property type="entry name" value="DNA/RNA_pol_sf"/>
</dbReference>
<dbReference type="Proteomes" id="UP001549920">
    <property type="component" value="Unassembled WGS sequence"/>
</dbReference>
<dbReference type="InterPro" id="IPR043128">
    <property type="entry name" value="Rev_trsase/Diguanyl_cyclase"/>
</dbReference>
<dbReference type="PROSITE" id="PS50878">
    <property type="entry name" value="RT_POL"/>
    <property type="match status" value="1"/>
</dbReference>
<dbReference type="CDD" id="cd01647">
    <property type="entry name" value="RT_LTR"/>
    <property type="match status" value="1"/>
</dbReference>
<evidence type="ECO:0000259" key="7">
    <source>
        <dbReference type="PROSITE" id="PS50878"/>
    </source>
</evidence>
<dbReference type="SUPFAM" id="SSF50630">
    <property type="entry name" value="Acid proteases"/>
    <property type="match status" value="1"/>
</dbReference>
<dbReference type="InterPro" id="IPR036397">
    <property type="entry name" value="RNaseH_sf"/>
</dbReference>
<dbReference type="InterPro" id="IPR021109">
    <property type="entry name" value="Peptidase_aspartic_dom_sf"/>
</dbReference>
<keyword evidence="5" id="KW-0863">Zinc-finger</keyword>
<dbReference type="Gene3D" id="3.30.420.10">
    <property type="entry name" value="Ribonuclease H-like superfamily/Ribonuclease H"/>
    <property type="match status" value="1"/>
</dbReference>
<feature type="domain" description="CCHC-type" evidence="6">
    <location>
        <begin position="109"/>
        <end position="125"/>
    </location>
</feature>
<keyword evidence="4" id="KW-0378">Hydrolase</keyword>
<keyword evidence="1" id="KW-0808">Transferase</keyword>
<dbReference type="InterPro" id="IPR036875">
    <property type="entry name" value="Znf_CCHC_sf"/>
</dbReference>
<feature type="domain" description="Reverse transcriptase" evidence="7">
    <location>
        <begin position="471"/>
        <end position="652"/>
    </location>
</feature>
<evidence type="ECO:0000256" key="2">
    <source>
        <dbReference type="ARBA" id="ARBA00022695"/>
    </source>
</evidence>
<dbReference type="Gene3D" id="4.10.60.10">
    <property type="entry name" value="Zinc finger, CCHC-type"/>
    <property type="match status" value="1"/>
</dbReference>
<comment type="caution">
    <text evidence="8">The sequence shown here is derived from an EMBL/GenBank/DDBJ whole genome shotgun (WGS) entry which is preliminary data.</text>
</comment>
<keyword evidence="5" id="KW-0479">Metal-binding</keyword>
<keyword evidence="9" id="KW-1185">Reference proteome</keyword>
<dbReference type="Pfam" id="PF00078">
    <property type="entry name" value="RVT_1"/>
    <property type="match status" value="1"/>
</dbReference>
<dbReference type="SUPFAM" id="SSF56672">
    <property type="entry name" value="DNA/RNA polymerases"/>
    <property type="match status" value="1"/>
</dbReference>
<evidence type="ECO:0000256" key="5">
    <source>
        <dbReference type="PROSITE-ProRule" id="PRU00047"/>
    </source>
</evidence>
<reference evidence="8 9" key="1">
    <citation type="submission" date="2024-06" db="EMBL/GenBank/DDBJ databases">
        <title>A chromosome-level genome assembly of beet webworm, Loxostege sticticalis.</title>
        <authorList>
            <person name="Zhang Y."/>
        </authorList>
    </citation>
    <scope>NUCLEOTIDE SEQUENCE [LARGE SCALE GENOMIC DNA]</scope>
    <source>
        <strain evidence="8">AQ026</strain>
        <tissue evidence="8">Whole body</tissue>
    </source>
</reference>
<dbReference type="InterPro" id="IPR000477">
    <property type="entry name" value="RT_dom"/>
</dbReference>
<evidence type="ECO:0000256" key="4">
    <source>
        <dbReference type="ARBA" id="ARBA00022759"/>
    </source>
</evidence>
<protein>
    <recommendedName>
        <fullName evidence="10">Reverse transcriptase</fullName>
    </recommendedName>
</protein>
<keyword evidence="2" id="KW-0548">Nucleotidyltransferase</keyword>
<gene>
    <name evidence="8" type="ORF">ABMA27_014390</name>
</gene>
<dbReference type="Gene3D" id="2.40.70.10">
    <property type="entry name" value="Acid Proteases"/>
    <property type="match status" value="1"/>
</dbReference>
<evidence type="ECO:0000313" key="9">
    <source>
        <dbReference type="Proteomes" id="UP001549920"/>
    </source>
</evidence>
<dbReference type="PANTHER" id="PTHR37984:SF5">
    <property type="entry name" value="PROTEIN NYNRIN-LIKE"/>
    <property type="match status" value="1"/>
</dbReference>
<dbReference type="EMBL" id="JBEUOH010000006">
    <property type="protein sequence ID" value="KAL0892669.1"/>
    <property type="molecule type" value="Genomic_DNA"/>
</dbReference>
<dbReference type="Gene3D" id="3.30.70.270">
    <property type="match status" value="1"/>
</dbReference>
<keyword evidence="3" id="KW-0540">Nuclease</keyword>
<proteinExistence type="predicted"/>
<keyword evidence="4" id="KW-0255">Endonuclease</keyword>
<sequence>MLSLKVKYGDPLEQYYYAKLNLLNRCQIVGRKAVDCILYGIEDRAIRLGAQAAQFQTPEQVLKYLKMVKVGQVRDRDNIGISKKRTDSNKKGNLTVTSNKPNIVKAPIKCFNCGVEGHPSFKCPKPIEKCTNCYKLGHRTVVCPSMSNNKTQTNTSKDTISTEKQVLKLNVHCNDTVQCTPPNNKLEVDNKYLVTAKVNDKSIPCFVDLGSECSIIRKSEASSLGLELTKNNLPFIRGIGSSIVRPIGKAVVNIEIQGIKETIEIFVVEDDILKYSLLLGHSFTERPDILITKTPKRLIFERTDKHSKIFLLVKDDVEIGVDEIKAVPIHTDSLSNGRIYVDGSIRGKPEHKYFLCPGEYELKNGHGNVLVQNLSGGSVKFPTDFLISRAVPIDMMPSVLNLDIESKQSFDTINCNNNLSNEQFNDLNKLLIEFADCFSSGLRDLGFTNAAEMEIKLNDSEPVVYRPYRMSHSERGLVREMVQEMLDANIVRESSSPYASPIVLVKKKTGEKRLCVDYRALNQDQLDQLAGHTFFTSLDLASGYYQIPISEESQPKTAFVTPDGQFEYLRMPFGLVNAPSVFQRTINKILAEAKTKFAIVYMDDILIPAHNFAEGMESLREVLELLRRGGLTLKLSKCNFFFNHLDFLGFEVGPDGIRPGSRKTTAVANFPIPRNQHEVRQFMGLANLVPRIARWWIQLQEFDCSIEYRPGDKMAHVDALSRNPVDPAVPESHVLDVLNIETDNWLSTHILNAVATPRANGQVERFNRTVLDALSTKTHGKDDRSWDEWPSCKAQLTVVLDYAVKSTLGCIIFCSLVNHSFEVGCNFVLTCCHHGSKLLNKLIITLIYKMENNLCHNSPRF</sequence>
<name>A0ABR3I8T3_LOXSC</name>
<accession>A0ABR3I8T3</accession>
<dbReference type="InterPro" id="IPR001878">
    <property type="entry name" value="Znf_CCHC"/>
</dbReference>
<dbReference type="PANTHER" id="PTHR37984">
    <property type="entry name" value="PROTEIN CBG26694"/>
    <property type="match status" value="1"/>
</dbReference>
<dbReference type="PROSITE" id="PS50158">
    <property type="entry name" value="ZF_CCHC"/>
    <property type="match status" value="1"/>
</dbReference>
<organism evidence="8 9">
    <name type="scientific">Loxostege sticticalis</name>
    <name type="common">Beet webworm moth</name>
    <dbReference type="NCBI Taxonomy" id="481309"/>
    <lineage>
        <taxon>Eukaryota</taxon>
        <taxon>Metazoa</taxon>
        <taxon>Ecdysozoa</taxon>
        <taxon>Arthropoda</taxon>
        <taxon>Hexapoda</taxon>
        <taxon>Insecta</taxon>
        <taxon>Pterygota</taxon>
        <taxon>Neoptera</taxon>
        <taxon>Endopterygota</taxon>
        <taxon>Lepidoptera</taxon>
        <taxon>Glossata</taxon>
        <taxon>Ditrysia</taxon>
        <taxon>Pyraloidea</taxon>
        <taxon>Crambidae</taxon>
        <taxon>Pyraustinae</taxon>
        <taxon>Loxostege</taxon>
    </lineage>
</organism>
<dbReference type="SUPFAM" id="SSF57756">
    <property type="entry name" value="Retrovirus zinc finger-like domains"/>
    <property type="match status" value="1"/>
</dbReference>
<evidence type="ECO:0000259" key="6">
    <source>
        <dbReference type="PROSITE" id="PS50158"/>
    </source>
</evidence>
<evidence type="ECO:0000313" key="8">
    <source>
        <dbReference type="EMBL" id="KAL0892669.1"/>
    </source>
</evidence>
<dbReference type="SMART" id="SM00343">
    <property type="entry name" value="ZnF_C2HC"/>
    <property type="match status" value="2"/>
</dbReference>
<dbReference type="InterPro" id="IPR050951">
    <property type="entry name" value="Retrovirus_Pol_polyprotein"/>
</dbReference>
<keyword evidence="5" id="KW-0862">Zinc</keyword>
<evidence type="ECO:0000256" key="1">
    <source>
        <dbReference type="ARBA" id="ARBA00022679"/>
    </source>
</evidence>